<name>A0A0A9H2M4_ARUDO</name>
<evidence type="ECO:0000313" key="1">
    <source>
        <dbReference type="EMBL" id="JAE30049.1"/>
    </source>
</evidence>
<dbReference type="AlphaFoldDB" id="A0A0A9H2M4"/>
<organism evidence="1">
    <name type="scientific">Arundo donax</name>
    <name type="common">Giant reed</name>
    <name type="synonym">Donax arundinaceus</name>
    <dbReference type="NCBI Taxonomy" id="35708"/>
    <lineage>
        <taxon>Eukaryota</taxon>
        <taxon>Viridiplantae</taxon>
        <taxon>Streptophyta</taxon>
        <taxon>Embryophyta</taxon>
        <taxon>Tracheophyta</taxon>
        <taxon>Spermatophyta</taxon>
        <taxon>Magnoliopsida</taxon>
        <taxon>Liliopsida</taxon>
        <taxon>Poales</taxon>
        <taxon>Poaceae</taxon>
        <taxon>PACMAD clade</taxon>
        <taxon>Arundinoideae</taxon>
        <taxon>Arundineae</taxon>
        <taxon>Arundo</taxon>
    </lineage>
</organism>
<accession>A0A0A9H2M4</accession>
<protein>
    <submittedName>
        <fullName evidence="1">Uncharacterized protein</fullName>
    </submittedName>
</protein>
<reference evidence="1" key="2">
    <citation type="journal article" date="2015" name="Data Brief">
        <title>Shoot transcriptome of the giant reed, Arundo donax.</title>
        <authorList>
            <person name="Barrero R.A."/>
            <person name="Guerrero F.D."/>
            <person name="Moolhuijzen P."/>
            <person name="Goolsby J.A."/>
            <person name="Tidwell J."/>
            <person name="Bellgard S.E."/>
            <person name="Bellgard M.I."/>
        </authorList>
    </citation>
    <scope>NUCLEOTIDE SEQUENCE</scope>
    <source>
        <tissue evidence="1">Shoot tissue taken approximately 20 cm above the soil surface</tissue>
    </source>
</reference>
<sequence length="90" mass="10598">MQVIHCFSSLAIRFRATFFSKLISNSRIARELAQQQISIRNQQIRATSLTHTPLVQFSRVKNDTEFPRYSELNPMTCLQVERFVMLEKYS</sequence>
<reference evidence="1" key="1">
    <citation type="submission" date="2014-09" db="EMBL/GenBank/DDBJ databases">
        <authorList>
            <person name="Magalhaes I.L.F."/>
            <person name="Oliveira U."/>
            <person name="Santos F.R."/>
            <person name="Vidigal T.H.D.A."/>
            <person name="Brescovit A.D."/>
            <person name="Santos A.J."/>
        </authorList>
    </citation>
    <scope>NUCLEOTIDE SEQUENCE</scope>
    <source>
        <tissue evidence="1">Shoot tissue taken approximately 20 cm above the soil surface</tissue>
    </source>
</reference>
<dbReference type="EMBL" id="GBRH01167847">
    <property type="protein sequence ID" value="JAE30049.1"/>
    <property type="molecule type" value="Transcribed_RNA"/>
</dbReference>
<proteinExistence type="predicted"/>